<proteinExistence type="inferred from homology"/>
<dbReference type="EMBL" id="CP000852">
    <property type="protein sequence ID" value="ABW02668.1"/>
    <property type="molecule type" value="Genomic_DNA"/>
</dbReference>
<evidence type="ECO:0000259" key="2">
    <source>
        <dbReference type="Pfam" id="PF00582"/>
    </source>
</evidence>
<sequence length="142" mass="15118">MFSKILVATDGSQYSDKALEVAIGLAKAFNSNLYIIHVVEEDKVAMAASTMPIMVNVIDDMVKIGNEILNKAKAKASEAGVNADIILARGNAADKILENADKLNVDLIVVGSRGLRGLARFLLGSVSEKVARHSSKPVLIVK</sequence>
<organism evidence="3 4">
    <name type="scientific">Caldivirga maquilingensis (strain ATCC 700844 / DSM 13496 / JCM 10307 / IC-167)</name>
    <dbReference type="NCBI Taxonomy" id="397948"/>
    <lineage>
        <taxon>Archaea</taxon>
        <taxon>Thermoproteota</taxon>
        <taxon>Thermoprotei</taxon>
        <taxon>Thermoproteales</taxon>
        <taxon>Thermoproteaceae</taxon>
        <taxon>Caldivirga</taxon>
    </lineage>
</organism>
<dbReference type="HOGENOM" id="CLU_049301_16_2_2"/>
<dbReference type="OrthoDB" id="105697at2157"/>
<protein>
    <submittedName>
        <fullName evidence="3">UspA domain protein</fullName>
    </submittedName>
</protein>
<dbReference type="Proteomes" id="UP000001137">
    <property type="component" value="Chromosome"/>
</dbReference>
<dbReference type="PRINTS" id="PR01438">
    <property type="entry name" value="UNVRSLSTRESS"/>
</dbReference>
<dbReference type="KEGG" id="cma:Cmaq_1851"/>
<dbReference type="Pfam" id="PF00582">
    <property type="entry name" value="Usp"/>
    <property type="match status" value="1"/>
</dbReference>
<dbReference type="InterPro" id="IPR006016">
    <property type="entry name" value="UspA"/>
</dbReference>
<evidence type="ECO:0000256" key="1">
    <source>
        <dbReference type="ARBA" id="ARBA00008791"/>
    </source>
</evidence>
<dbReference type="AlphaFoldDB" id="A8MB39"/>
<dbReference type="Gene3D" id="3.40.50.620">
    <property type="entry name" value="HUPs"/>
    <property type="match status" value="1"/>
</dbReference>
<reference evidence="3 4" key="1">
    <citation type="submission" date="2007-10" db="EMBL/GenBank/DDBJ databases">
        <title>Complete sequence of Caldivirga maquilingensis IC-167.</title>
        <authorList>
            <consortium name="US DOE Joint Genome Institute"/>
            <person name="Copeland A."/>
            <person name="Lucas S."/>
            <person name="Lapidus A."/>
            <person name="Barry K."/>
            <person name="Glavina del Rio T."/>
            <person name="Dalin E."/>
            <person name="Tice H."/>
            <person name="Pitluck S."/>
            <person name="Saunders E."/>
            <person name="Brettin T."/>
            <person name="Bruce D."/>
            <person name="Detter J.C."/>
            <person name="Han C."/>
            <person name="Schmutz J."/>
            <person name="Larimer F."/>
            <person name="Land M."/>
            <person name="Hauser L."/>
            <person name="Kyrpides N."/>
            <person name="Ivanova N."/>
            <person name="Biddle J.F."/>
            <person name="Zhang Z."/>
            <person name="Fitz-Gibbon S.T."/>
            <person name="Lowe T.M."/>
            <person name="Saltikov C."/>
            <person name="House C.H."/>
            <person name="Richardson P."/>
        </authorList>
    </citation>
    <scope>NUCLEOTIDE SEQUENCE [LARGE SCALE GENOMIC DNA]</scope>
    <source>
        <strain evidence="4">ATCC 700844 / DSM 13496 / JCM 10307 / IC-167</strain>
    </source>
</reference>
<dbReference type="CDD" id="cd00293">
    <property type="entry name" value="USP-like"/>
    <property type="match status" value="1"/>
</dbReference>
<dbReference type="PANTHER" id="PTHR46268">
    <property type="entry name" value="STRESS RESPONSE PROTEIN NHAX"/>
    <property type="match status" value="1"/>
</dbReference>
<evidence type="ECO:0000313" key="3">
    <source>
        <dbReference type="EMBL" id="ABW02668.1"/>
    </source>
</evidence>
<keyword evidence="4" id="KW-1185">Reference proteome</keyword>
<accession>A8MB39</accession>
<dbReference type="PANTHER" id="PTHR46268:SF6">
    <property type="entry name" value="UNIVERSAL STRESS PROTEIN UP12"/>
    <property type="match status" value="1"/>
</dbReference>
<dbReference type="InterPro" id="IPR006015">
    <property type="entry name" value="Universal_stress_UspA"/>
</dbReference>
<dbReference type="eggNOG" id="arCOG02053">
    <property type="taxonomic scope" value="Archaea"/>
</dbReference>
<dbReference type="PIRSF" id="PIRSF006276">
    <property type="entry name" value="UspA"/>
    <property type="match status" value="1"/>
</dbReference>
<dbReference type="STRING" id="397948.Cmaq_1851"/>
<comment type="similarity">
    <text evidence="1">Belongs to the universal stress protein A family.</text>
</comment>
<dbReference type="SUPFAM" id="SSF52402">
    <property type="entry name" value="Adenine nucleotide alpha hydrolases-like"/>
    <property type="match status" value="1"/>
</dbReference>
<feature type="domain" description="UspA" evidence="2">
    <location>
        <begin position="1"/>
        <end position="142"/>
    </location>
</feature>
<dbReference type="InterPro" id="IPR014729">
    <property type="entry name" value="Rossmann-like_a/b/a_fold"/>
</dbReference>
<dbReference type="GeneID" id="5709597"/>
<evidence type="ECO:0000313" key="4">
    <source>
        <dbReference type="Proteomes" id="UP000001137"/>
    </source>
</evidence>
<gene>
    <name evidence="3" type="ordered locus">Cmaq_1851</name>
</gene>
<name>A8MB39_CALMQ</name>
<dbReference type="RefSeq" id="WP_012186887.1">
    <property type="nucleotide sequence ID" value="NC_009954.1"/>
</dbReference>